<feature type="domain" description="C2H2-type" evidence="12">
    <location>
        <begin position="228"/>
        <end position="255"/>
    </location>
</feature>
<feature type="region of interest" description="Disordered" evidence="11">
    <location>
        <begin position="24"/>
        <end position="46"/>
    </location>
</feature>
<accession>A0AAN8WHH9</accession>
<feature type="domain" description="C2H2-type" evidence="12">
    <location>
        <begin position="144"/>
        <end position="171"/>
    </location>
</feature>
<keyword evidence="5" id="KW-0862">Zinc</keyword>
<dbReference type="FunFam" id="3.30.160.60:FF:000100">
    <property type="entry name" value="Zinc finger 45-like"/>
    <property type="match status" value="1"/>
</dbReference>
<dbReference type="SUPFAM" id="SSF57667">
    <property type="entry name" value="beta-beta-alpha zinc fingers"/>
    <property type="match status" value="4"/>
</dbReference>
<feature type="domain" description="C2H2-type" evidence="12">
    <location>
        <begin position="256"/>
        <end position="283"/>
    </location>
</feature>
<dbReference type="SMART" id="SM00595">
    <property type="entry name" value="MADF"/>
    <property type="match status" value="1"/>
</dbReference>
<protein>
    <submittedName>
        <fullName evidence="14">Uncharacterized protein</fullName>
    </submittedName>
</protein>
<evidence type="ECO:0000313" key="15">
    <source>
        <dbReference type="Proteomes" id="UP001381693"/>
    </source>
</evidence>
<evidence type="ECO:0000256" key="6">
    <source>
        <dbReference type="ARBA" id="ARBA00023015"/>
    </source>
</evidence>
<dbReference type="PANTHER" id="PTHR23235">
    <property type="entry name" value="KRUEPPEL-LIKE TRANSCRIPTION FACTOR"/>
    <property type="match status" value="1"/>
</dbReference>
<feature type="compositionally biased region" description="Low complexity" evidence="11">
    <location>
        <begin position="513"/>
        <end position="530"/>
    </location>
</feature>
<dbReference type="AlphaFoldDB" id="A0AAN8WHH9"/>
<dbReference type="GO" id="GO:0000978">
    <property type="term" value="F:RNA polymerase II cis-regulatory region sequence-specific DNA binding"/>
    <property type="evidence" value="ECO:0007669"/>
    <property type="project" value="TreeGrafter"/>
</dbReference>
<dbReference type="Proteomes" id="UP001381693">
    <property type="component" value="Unassembled WGS sequence"/>
</dbReference>
<feature type="region of interest" description="Disordered" evidence="11">
    <location>
        <begin position="507"/>
        <end position="553"/>
    </location>
</feature>
<dbReference type="GO" id="GO:0008270">
    <property type="term" value="F:zinc ion binding"/>
    <property type="evidence" value="ECO:0007669"/>
    <property type="project" value="UniProtKB-KW"/>
</dbReference>
<evidence type="ECO:0000259" key="12">
    <source>
        <dbReference type="PROSITE" id="PS50157"/>
    </source>
</evidence>
<feature type="compositionally biased region" description="Gly residues" evidence="11">
    <location>
        <begin position="32"/>
        <end position="45"/>
    </location>
</feature>
<dbReference type="GO" id="GO:0000981">
    <property type="term" value="F:DNA-binding transcription factor activity, RNA polymerase II-specific"/>
    <property type="evidence" value="ECO:0007669"/>
    <property type="project" value="TreeGrafter"/>
</dbReference>
<keyword evidence="15" id="KW-1185">Reference proteome</keyword>
<name>A0AAN8WHH9_HALRR</name>
<feature type="region of interest" description="Disordered" evidence="11">
    <location>
        <begin position="466"/>
        <end position="492"/>
    </location>
</feature>
<evidence type="ECO:0000313" key="14">
    <source>
        <dbReference type="EMBL" id="KAK7021094.1"/>
    </source>
</evidence>
<dbReference type="PROSITE" id="PS00028">
    <property type="entry name" value="ZINC_FINGER_C2H2_1"/>
    <property type="match status" value="6"/>
</dbReference>
<keyword evidence="8" id="KW-0804">Transcription</keyword>
<evidence type="ECO:0000256" key="3">
    <source>
        <dbReference type="ARBA" id="ARBA00022737"/>
    </source>
</evidence>
<reference evidence="14 15" key="1">
    <citation type="submission" date="2023-11" db="EMBL/GenBank/DDBJ databases">
        <title>Halocaridina rubra genome assembly.</title>
        <authorList>
            <person name="Smith C."/>
        </authorList>
    </citation>
    <scope>NUCLEOTIDE SEQUENCE [LARGE SCALE GENOMIC DNA]</scope>
    <source>
        <strain evidence="14">EP-1</strain>
        <tissue evidence="14">Whole</tissue>
    </source>
</reference>
<keyword evidence="3" id="KW-0677">Repeat</keyword>
<evidence type="ECO:0000256" key="2">
    <source>
        <dbReference type="ARBA" id="ARBA00022723"/>
    </source>
</evidence>
<evidence type="ECO:0000256" key="7">
    <source>
        <dbReference type="ARBA" id="ARBA00023125"/>
    </source>
</evidence>
<dbReference type="PROSITE" id="PS51029">
    <property type="entry name" value="MADF"/>
    <property type="match status" value="1"/>
</dbReference>
<sequence length="588" mass="66505">MADYSSHFMSGHCSHIMTGNGGHLMPGPGTHSMGGPGTHLMGGPGTHLMAGHGGHMMANPTGHLMTGQRMEAPRHHILEGPTTHSMNGHRNHSMGGPAVGTHQMENLNTHSMKPPNMHIPKAPGNQPMAGRTPSVSTSPKSKRAKCHICGKEVYDNSKLKRHLLIHSGIKDFKCTLCEKAFYDNRALKKHMIVHSGRKDYKCTTCNKAFNDQRNFKRHMHLHTGIKDFKCDMCDKRFALKFHLKLHRDTHNKKLIYQCDICKKKFSQMRYMRGHRLLHTKNPKKLIEKKKDFKCETCGKAFLYERYFKRHISLHVKREKELDTSDLRKLLKLCGAKTSGEKKGRADARPESYNNLVKLKWTKESKFALIELVQARPILWNTKDPKFHKKSIRQQNYEAIASTLKTRYPELFADMNGEHVHQKFKNIRAYFQRQFKKLQEAPTNTEENQPDQKWPYMEACMFMSDEPTDTFSSLPLPAPPEQTMCEGSESVNIPDDTMTEEEITSIASSLFPQPSSANRGSSSPDGSSSDDSSAKKMKESPVKEEDIPISGAKNLSQLVETVVAKLGHTKQQLLAAKIISAIQEVTKAE</sequence>
<evidence type="ECO:0000256" key="1">
    <source>
        <dbReference type="ARBA" id="ARBA00004123"/>
    </source>
</evidence>
<dbReference type="PANTHER" id="PTHR23235:SF142">
    <property type="entry name" value="ZINC FINGER PROTEIN 384"/>
    <property type="match status" value="1"/>
</dbReference>
<dbReference type="InterPro" id="IPR006578">
    <property type="entry name" value="MADF-dom"/>
</dbReference>
<keyword evidence="2" id="KW-0479">Metal-binding</keyword>
<dbReference type="FunFam" id="3.30.160.60:FF:001228">
    <property type="entry name" value="Zinc finger protein 236"/>
    <property type="match status" value="1"/>
</dbReference>
<evidence type="ECO:0000256" key="10">
    <source>
        <dbReference type="PROSITE-ProRule" id="PRU00042"/>
    </source>
</evidence>
<evidence type="ECO:0000256" key="9">
    <source>
        <dbReference type="ARBA" id="ARBA00023242"/>
    </source>
</evidence>
<dbReference type="Gene3D" id="3.30.160.60">
    <property type="entry name" value="Classic Zinc Finger"/>
    <property type="match status" value="5"/>
</dbReference>
<dbReference type="InterPro" id="IPR013087">
    <property type="entry name" value="Znf_C2H2_type"/>
</dbReference>
<dbReference type="Pfam" id="PF10545">
    <property type="entry name" value="MADF_DNA_bdg"/>
    <property type="match status" value="1"/>
</dbReference>
<dbReference type="InterPro" id="IPR036236">
    <property type="entry name" value="Znf_C2H2_sf"/>
</dbReference>
<organism evidence="14 15">
    <name type="scientific">Halocaridina rubra</name>
    <name type="common">Hawaiian red shrimp</name>
    <dbReference type="NCBI Taxonomy" id="373956"/>
    <lineage>
        <taxon>Eukaryota</taxon>
        <taxon>Metazoa</taxon>
        <taxon>Ecdysozoa</taxon>
        <taxon>Arthropoda</taxon>
        <taxon>Crustacea</taxon>
        <taxon>Multicrustacea</taxon>
        <taxon>Malacostraca</taxon>
        <taxon>Eumalacostraca</taxon>
        <taxon>Eucarida</taxon>
        <taxon>Decapoda</taxon>
        <taxon>Pleocyemata</taxon>
        <taxon>Caridea</taxon>
        <taxon>Atyoidea</taxon>
        <taxon>Atyidae</taxon>
        <taxon>Halocaridina</taxon>
    </lineage>
</organism>
<evidence type="ECO:0000256" key="8">
    <source>
        <dbReference type="ARBA" id="ARBA00023163"/>
    </source>
</evidence>
<dbReference type="GO" id="GO:0005634">
    <property type="term" value="C:nucleus"/>
    <property type="evidence" value="ECO:0007669"/>
    <property type="project" value="UniProtKB-SubCell"/>
</dbReference>
<proteinExistence type="predicted"/>
<keyword evidence="7" id="KW-0238">DNA-binding</keyword>
<evidence type="ECO:0000256" key="11">
    <source>
        <dbReference type="SAM" id="MobiDB-lite"/>
    </source>
</evidence>
<feature type="domain" description="C2H2-type" evidence="12">
    <location>
        <begin position="172"/>
        <end position="199"/>
    </location>
</feature>
<dbReference type="Pfam" id="PF00096">
    <property type="entry name" value="zf-C2H2"/>
    <property type="match status" value="4"/>
</dbReference>
<keyword evidence="4 10" id="KW-0863">Zinc-finger</keyword>
<dbReference type="PROSITE" id="PS50157">
    <property type="entry name" value="ZINC_FINGER_C2H2_2"/>
    <property type="match status" value="6"/>
</dbReference>
<evidence type="ECO:0000259" key="13">
    <source>
        <dbReference type="PROSITE" id="PS51029"/>
    </source>
</evidence>
<feature type="domain" description="MADF" evidence="13">
    <location>
        <begin position="367"/>
        <end position="467"/>
    </location>
</feature>
<feature type="domain" description="C2H2-type" evidence="12">
    <location>
        <begin position="292"/>
        <end position="319"/>
    </location>
</feature>
<gene>
    <name evidence="14" type="ORF">SK128_026416</name>
</gene>
<dbReference type="EMBL" id="JAXCGZ010022914">
    <property type="protein sequence ID" value="KAK7021094.1"/>
    <property type="molecule type" value="Genomic_DNA"/>
</dbReference>
<keyword evidence="9" id="KW-0539">Nucleus</keyword>
<feature type="domain" description="C2H2-type" evidence="12">
    <location>
        <begin position="200"/>
        <end position="227"/>
    </location>
</feature>
<keyword evidence="6" id="KW-0805">Transcription regulation</keyword>
<comment type="subcellular location">
    <subcellularLocation>
        <location evidence="1">Nucleus</location>
    </subcellularLocation>
</comment>
<feature type="compositionally biased region" description="Basic and acidic residues" evidence="11">
    <location>
        <begin position="531"/>
        <end position="545"/>
    </location>
</feature>
<evidence type="ECO:0000256" key="4">
    <source>
        <dbReference type="ARBA" id="ARBA00022771"/>
    </source>
</evidence>
<comment type="caution">
    <text evidence="14">The sequence shown here is derived from an EMBL/GenBank/DDBJ whole genome shotgun (WGS) entry which is preliminary data.</text>
</comment>
<evidence type="ECO:0000256" key="5">
    <source>
        <dbReference type="ARBA" id="ARBA00022833"/>
    </source>
</evidence>
<dbReference type="SMART" id="SM00355">
    <property type="entry name" value="ZnF_C2H2"/>
    <property type="match status" value="6"/>
</dbReference>